<dbReference type="KEGG" id="spsw:Sps_04836"/>
<sequence length="121" mass="13403">MMKVKLILLIALSLSIVPETVLANDSDVVKSDDSSHIEAQISLVIKKGNSVESSLSDFVQRFGYKLKWDTEDITSGYSVSYEDTTAIGILKQFVSDMRANGKLIKGTIYKNKVLVIENESE</sequence>
<organism evidence="2 3">
    <name type="scientific">Shewanella psychrophila</name>
    <dbReference type="NCBI Taxonomy" id="225848"/>
    <lineage>
        <taxon>Bacteria</taxon>
        <taxon>Pseudomonadati</taxon>
        <taxon>Pseudomonadota</taxon>
        <taxon>Gammaproteobacteria</taxon>
        <taxon>Alteromonadales</taxon>
        <taxon>Shewanellaceae</taxon>
        <taxon>Shewanella</taxon>
    </lineage>
</organism>
<dbReference type="EMBL" id="CP014782">
    <property type="protein sequence ID" value="AQS39918.1"/>
    <property type="molecule type" value="Genomic_DNA"/>
</dbReference>
<protein>
    <submittedName>
        <fullName evidence="2">Toxin co-regulated pilus biosynthesis protein Q</fullName>
    </submittedName>
</protein>
<accession>A0A1S6HWX7</accession>
<reference evidence="2 3" key="1">
    <citation type="submission" date="2016-03" db="EMBL/GenBank/DDBJ databases">
        <title>Complete genome sequence of Shewanella psychrophila WP2, a deep sea bacterium isolated from west Pacific sediment.</title>
        <authorList>
            <person name="Xu G."/>
            <person name="Jian H."/>
        </authorList>
    </citation>
    <scope>NUCLEOTIDE SEQUENCE [LARGE SCALE GENOMIC DNA]</scope>
    <source>
        <strain evidence="2 3">WP2</strain>
    </source>
</reference>
<feature type="signal peptide" evidence="1">
    <location>
        <begin position="1"/>
        <end position="23"/>
    </location>
</feature>
<gene>
    <name evidence="2" type="ORF">Sps_04836</name>
</gene>
<dbReference type="AlphaFoldDB" id="A0A1S6HWX7"/>
<dbReference type="STRING" id="225848.Sps_04836"/>
<evidence type="ECO:0000313" key="3">
    <source>
        <dbReference type="Proteomes" id="UP000189545"/>
    </source>
</evidence>
<name>A0A1S6HWX7_9GAMM</name>
<keyword evidence="1" id="KW-0732">Signal</keyword>
<dbReference type="OrthoDB" id="7068927at2"/>
<proteinExistence type="predicted"/>
<feature type="chain" id="PRO_5012774607" evidence="1">
    <location>
        <begin position="24"/>
        <end position="121"/>
    </location>
</feature>
<dbReference type="RefSeq" id="WP_077754781.1">
    <property type="nucleotide sequence ID" value="NZ_CP014782.1"/>
</dbReference>
<evidence type="ECO:0000256" key="1">
    <source>
        <dbReference type="SAM" id="SignalP"/>
    </source>
</evidence>
<dbReference type="Proteomes" id="UP000189545">
    <property type="component" value="Chromosome"/>
</dbReference>
<evidence type="ECO:0000313" key="2">
    <source>
        <dbReference type="EMBL" id="AQS39918.1"/>
    </source>
</evidence>
<keyword evidence="3" id="KW-1185">Reference proteome</keyword>